<dbReference type="HAMAP" id="MF_01576">
    <property type="entry name" value="THF_DHG_CYH"/>
    <property type="match status" value="1"/>
</dbReference>
<comment type="catalytic activity">
    <reaction evidence="12">
        <text>(6R)-5,10-methenyltetrahydrofolate + H2O = (6R)-10-formyltetrahydrofolate + H(+)</text>
        <dbReference type="Rhea" id="RHEA:23700"/>
        <dbReference type="ChEBI" id="CHEBI:15377"/>
        <dbReference type="ChEBI" id="CHEBI:15378"/>
        <dbReference type="ChEBI" id="CHEBI:57455"/>
        <dbReference type="ChEBI" id="CHEBI:195366"/>
        <dbReference type="EC" id="3.5.4.9"/>
    </reaction>
</comment>
<evidence type="ECO:0000256" key="12">
    <source>
        <dbReference type="HAMAP-Rule" id="MF_01576"/>
    </source>
</evidence>
<keyword evidence="16" id="KW-1185">Reference proteome</keyword>
<dbReference type="GO" id="GO:0004488">
    <property type="term" value="F:methylenetetrahydrofolate dehydrogenase (NADP+) activity"/>
    <property type="evidence" value="ECO:0007669"/>
    <property type="project" value="UniProtKB-UniRule"/>
</dbReference>
<dbReference type="SUPFAM" id="SSF51735">
    <property type="entry name" value="NAD(P)-binding Rossmann-fold domains"/>
    <property type="match status" value="1"/>
</dbReference>
<evidence type="ECO:0000256" key="1">
    <source>
        <dbReference type="ARBA" id="ARBA00004777"/>
    </source>
</evidence>
<dbReference type="SUPFAM" id="SSF53223">
    <property type="entry name" value="Aminoacid dehydrogenase-like, N-terminal domain"/>
    <property type="match status" value="1"/>
</dbReference>
<evidence type="ECO:0000259" key="13">
    <source>
        <dbReference type="Pfam" id="PF00763"/>
    </source>
</evidence>
<comment type="catalytic activity">
    <reaction evidence="12">
        <text>(6R)-5,10-methylene-5,6,7,8-tetrahydrofolate + NADP(+) = (6R)-5,10-methenyltetrahydrofolate + NADPH</text>
        <dbReference type="Rhea" id="RHEA:22812"/>
        <dbReference type="ChEBI" id="CHEBI:15636"/>
        <dbReference type="ChEBI" id="CHEBI:57455"/>
        <dbReference type="ChEBI" id="CHEBI:57783"/>
        <dbReference type="ChEBI" id="CHEBI:58349"/>
        <dbReference type="EC" id="1.5.1.5"/>
    </reaction>
</comment>
<dbReference type="UniPathway" id="UPA00193"/>
<comment type="subunit">
    <text evidence="2 12">Homodimer.</text>
</comment>
<keyword evidence="3 12" id="KW-0554">One-carbon metabolism</keyword>
<keyword evidence="11 12" id="KW-0511">Multifunctional enzyme</keyword>
<evidence type="ECO:0000313" key="16">
    <source>
        <dbReference type="Proteomes" id="UP000515913"/>
    </source>
</evidence>
<protein>
    <recommendedName>
        <fullName evidence="12">Bifunctional protein FolD</fullName>
    </recommendedName>
    <domain>
        <recommendedName>
            <fullName evidence="12">Methylenetetrahydrofolate dehydrogenase</fullName>
            <ecNumber evidence="12">1.5.1.5</ecNumber>
        </recommendedName>
    </domain>
    <domain>
        <recommendedName>
            <fullName evidence="12">Methenyltetrahydrofolate cyclohydrolase</fullName>
            <ecNumber evidence="12">3.5.4.9</ecNumber>
        </recommendedName>
    </domain>
</protein>
<evidence type="ECO:0000256" key="6">
    <source>
        <dbReference type="ARBA" id="ARBA00022801"/>
    </source>
</evidence>
<dbReference type="GO" id="GO:0004477">
    <property type="term" value="F:methenyltetrahydrofolate cyclohydrolase activity"/>
    <property type="evidence" value="ECO:0007669"/>
    <property type="project" value="UniProtKB-UniRule"/>
</dbReference>
<dbReference type="CDD" id="cd01080">
    <property type="entry name" value="NAD_bind_m-THF_DH_Cyclohyd"/>
    <property type="match status" value="1"/>
</dbReference>
<dbReference type="GO" id="GO:0035999">
    <property type="term" value="P:tetrahydrofolate interconversion"/>
    <property type="evidence" value="ECO:0007669"/>
    <property type="project" value="UniProtKB-UniRule"/>
</dbReference>
<comment type="pathway">
    <text evidence="1 12">One-carbon metabolism; tetrahydrofolate interconversion.</text>
</comment>
<dbReference type="PROSITE" id="PS00766">
    <property type="entry name" value="THF_DHG_CYH_1"/>
    <property type="match status" value="1"/>
</dbReference>
<sequence>MTQILDGKTLAKNIRLGLKDEVEKLKEKTGKVPGLAIVLVGDNSASKIYVNSKIKGCNEIGIASFETFLPEDTKEEEVLNVIDELNKNEDINGILVQLPLPSHIDEKKVIDRIALEKDVDGFKPENLGLLLLNDKRSIHSCTPAGIMRLLDEYSINLKGLDAVIVGRSNIVGKPLAGLFINRSATVTICNSHTINLKEKTKNADVVVMAVGKAKMLTADMVKDGAIVIDVGINRTDTGIVGDVDFENVAPKTKFITPVPGGVGPMTVAMLFNNTLKAFKNKKNID</sequence>
<gene>
    <name evidence="12 15" type="primary">folD</name>
    <name evidence="15" type="ORF">H9Q81_04575</name>
</gene>
<evidence type="ECO:0000256" key="8">
    <source>
        <dbReference type="ARBA" id="ARBA00023002"/>
    </source>
</evidence>
<keyword evidence="6 12" id="KW-0378">Hydrolase</keyword>
<dbReference type="PROSITE" id="PS00767">
    <property type="entry name" value="THF_DHG_CYH_2"/>
    <property type="match status" value="1"/>
</dbReference>
<evidence type="ECO:0000256" key="3">
    <source>
        <dbReference type="ARBA" id="ARBA00022563"/>
    </source>
</evidence>
<dbReference type="Proteomes" id="UP000515913">
    <property type="component" value="Chromosome"/>
</dbReference>
<keyword evidence="8 12" id="KW-0560">Oxidoreductase</keyword>
<dbReference type="AlphaFoldDB" id="A0A7G9GZ66"/>
<evidence type="ECO:0000256" key="7">
    <source>
        <dbReference type="ARBA" id="ARBA00022857"/>
    </source>
</evidence>
<dbReference type="Gene3D" id="3.40.50.720">
    <property type="entry name" value="NAD(P)-binding Rossmann-like Domain"/>
    <property type="match status" value="1"/>
</dbReference>
<dbReference type="FunFam" id="3.40.50.720:FF:000094">
    <property type="entry name" value="Bifunctional protein FolD"/>
    <property type="match status" value="1"/>
</dbReference>
<evidence type="ECO:0000259" key="14">
    <source>
        <dbReference type="Pfam" id="PF02882"/>
    </source>
</evidence>
<comment type="function">
    <text evidence="12">Catalyzes the oxidation of 5,10-methylenetetrahydrofolate to 5,10-methenyltetrahydrofolate and then the hydrolysis of 5,10-methenyltetrahydrofolate to 10-formyltetrahydrofolate.</text>
</comment>
<dbReference type="Pfam" id="PF02882">
    <property type="entry name" value="THF_DHG_CYH_C"/>
    <property type="match status" value="1"/>
</dbReference>
<dbReference type="InterPro" id="IPR036291">
    <property type="entry name" value="NAD(P)-bd_dom_sf"/>
</dbReference>
<dbReference type="Gene3D" id="3.40.50.10860">
    <property type="entry name" value="Leucine Dehydrogenase, chain A, domain 1"/>
    <property type="match status" value="1"/>
</dbReference>
<keyword evidence="4 12" id="KW-0028">Amino-acid biosynthesis</keyword>
<name>A0A7G9GZ66_9FUSO</name>
<dbReference type="EMBL" id="CP060637">
    <property type="protein sequence ID" value="QNM16098.1"/>
    <property type="molecule type" value="Genomic_DNA"/>
</dbReference>
<evidence type="ECO:0000256" key="9">
    <source>
        <dbReference type="ARBA" id="ARBA00023102"/>
    </source>
</evidence>
<keyword evidence="5 12" id="KW-0658">Purine biosynthesis</keyword>
<dbReference type="InterPro" id="IPR046346">
    <property type="entry name" value="Aminoacid_DH-like_N_sf"/>
</dbReference>
<dbReference type="InterPro" id="IPR020630">
    <property type="entry name" value="THF_DH/CycHdrlase_cat_dom"/>
</dbReference>
<feature type="domain" description="Tetrahydrofolate dehydrogenase/cyclohydrolase NAD(P)-binding" evidence="14">
    <location>
        <begin position="140"/>
        <end position="281"/>
    </location>
</feature>
<organism evidence="15 16">
    <name type="scientific">Fusobacterium hominis</name>
    <dbReference type="NCBI Taxonomy" id="2764326"/>
    <lineage>
        <taxon>Bacteria</taxon>
        <taxon>Fusobacteriati</taxon>
        <taxon>Fusobacteriota</taxon>
        <taxon>Fusobacteriia</taxon>
        <taxon>Fusobacteriales</taxon>
        <taxon>Fusobacteriaceae</taxon>
        <taxon>Fusobacterium</taxon>
    </lineage>
</organism>
<dbReference type="KEGG" id="fho:H9Q81_04575"/>
<keyword evidence="10 12" id="KW-0486">Methionine biosynthesis</keyword>
<dbReference type="EC" id="3.5.4.9" evidence="12"/>
<dbReference type="RefSeq" id="WP_101473838.1">
    <property type="nucleotide sequence ID" value="NZ_CP060637.1"/>
</dbReference>
<dbReference type="InterPro" id="IPR020867">
    <property type="entry name" value="THF_DH/CycHdrlase_CS"/>
</dbReference>
<dbReference type="PANTHER" id="PTHR48099">
    <property type="entry name" value="C-1-TETRAHYDROFOLATE SYNTHASE, CYTOPLASMIC-RELATED"/>
    <property type="match status" value="1"/>
</dbReference>
<dbReference type="GO" id="GO:0006164">
    <property type="term" value="P:purine nucleotide biosynthetic process"/>
    <property type="evidence" value="ECO:0007669"/>
    <property type="project" value="UniProtKB-KW"/>
</dbReference>
<dbReference type="InterPro" id="IPR000672">
    <property type="entry name" value="THF_DH/CycHdrlase"/>
</dbReference>
<dbReference type="PRINTS" id="PR00085">
    <property type="entry name" value="THFDHDRGNASE"/>
</dbReference>
<keyword evidence="7 12" id="KW-0521">NADP</keyword>
<dbReference type="GO" id="GO:0005829">
    <property type="term" value="C:cytosol"/>
    <property type="evidence" value="ECO:0007669"/>
    <property type="project" value="TreeGrafter"/>
</dbReference>
<dbReference type="GO" id="GO:0009086">
    <property type="term" value="P:methionine biosynthetic process"/>
    <property type="evidence" value="ECO:0007669"/>
    <property type="project" value="UniProtKB-KW"/>
</dbReference>
<dbReference type="EC" id="1.5.1.5" evidence="12"/>
<accession>A0A7G9GZ66</accession>
<dbReference type="PANTHER" id="PTHR48099:SF5">
    <property type="entry name" value="C-1-TETRAHYDROFOLATE SYNTHASE, CYTOPLASMIC"/>
    <property type="match status" value="1"/>
</dbReference>
<evidence type="ECO:0000313" key="15">
    <source>
        <dbReference type="EMBL" id="QNM16098.1"/>
    </source>
</evidence>
<keyword evidence="9 12" id="KW-0368">Histidine biosynthesis</keyword>
<comment type="similarity">
    <text evidence="12">Belongs to the tetrahydrofolate dehydrogenase/cyclohydrolase family.</text>
</comment>
<comment type="caution">
    <text evidence="12">Lacks conserved residue(s) required for the propagation of feature annotation.</text>
</comment>
<proteinExistence type="inferred from homology"/>
<dbReference type="FunFam" id="3.40.50.10860:FF:000005">
    <property type="entry name" value="C-1-tetrahydrofolate synthase, cytoplasmic, putative"/>
    <property type="match status" value="1"/>
</dbReference>
<feature type="binding site" evidence="12">
    <location>
        <position position="232"/>
    </location>
    <ligand>
        <name>NADP(+)</name>
        <dbReference type="ChEBI" id="CHEBI:58349"/>
    </ligand>
</feature>
<feature type="domain" description="Tetrahydrofolate dehydrogenase/cyclohydrolase catalytic" evidence="13">
    <location>
        <begin position="5"/>
        <end position="120"/>
    </location>
</feature>
<evidence type="ECO:0000256" key="11">
    <source>
        <dbReference type="ARBA" id="ARBA00023268"/>
    </source>
</evidence>
<evidence type="ECO:0000256" key="2">
    <source>
        <dbReference type="ARBA" id="ARBA00011738"/>
    </source>
</evidence>
<evidence type="ECO:0000256" key="10">
    <source>
        <dbReference type="ARBA" id="ARBA00023167"/>
    </source>
</evidence>
<feature type="binding site" evidence="12">
    <location>
        <begin position="166"/>
        <end position="168"/>
    </location>
    <ligand>
        <name>NADP(+)</name>
        <dbReference type="ChEBI" id="CHEBI:58349"/>
    </ligand>
</feature>
<dbReference type="GO" id="GO:0000105">
    <property type="term" value="P:L-histidine biosynthetic process"/>
    <property type="evidence" value="ECO:0007669"/>
    <property type="project" value="UniProtKB-KW"/>
</dbReference>
<evidence type="ECO:0000256" key="4">
    <source>
        <dbReference type="ARBA" id="ARBA00022605"/>
    </source>
</evidence>
<evidence type="ECO:0000256" key="5">
    <source>
        <dbReference type="ARBA" id="ARBA00022755"/>
    </source>
</evidence>
<dbReference type="NCBIfam" id="NF008058">
    <property type="entry name" value="PRK10792.1"/>
    <property type="match status" value="1"/>
</dbReference>
<dbReference type="NCBIfam" id="NF010783">
    <property type="entry name" value="PRK14186.1"/>
    <property type="match status" value="1"/>
</dbReference>
<dbReference type="InterPro" id="IPR020631">
    <property type="entry name" value="THF_DH/CycHdrlase_NAD-bd_dom"/>
</dbReference>
<dbReference type="Pfam" id="PF00763">
    <property type="entry name" value="THF_DHG_CYH"/>
    <property type="match status" value="1"/>
</dbReference>
<reference evidence="15 16" key="1">
    <citation type="submission" date="2020-08" db="EMBL/GenBank/DDBJ databases">
        <authorList>
            <person name="Liu C."/>
            <person name="Sun Q."/>
        </authorList>
    </citation>
    <scope>NUCLEOTIDE SEQUENCE [LARGE SCALE GENOMIC DNA]</scope>
    <source>
        <strain evidence="15 16">NSJ-57</strain>
    </source>
</reference>